<organism evidence="16 17">
    <name type="scientific">Rotaria magnacalcarata</name>
    <dbReference type="NCBI Taxonomy" id="392030"/>
    <lineage>
        <taxon>Eukaryota</taxon>
        <taxon>Metazoa</taxon>
        <taxon>Spiralia</taxon>
        <taxon>Gnathifera</taxon>
        <taxon>Rotifera</taxon>
        <taxon>Eurotatoria</taxon>
        <taxon>Bdelloidea</taxon>
        <taxon>Philodinida</taxon>
        <taxon>Philodinidae</taxon>
        <taxon>Rotaria</taxon>
    </lineage>
</organism>
<gene>
    <name evidence="16" type="ORF">KQP761_LOCUS27939</name>
</gene>
<comment type="cofactor">
    <cofactor evidence="1">
        <name>Mg(2+)</name>
        <dbReference type="ChEBI" id="CHEBI:18420"/>
    </cofactor>
</comment>
<dbReference type="OrthoDB" id="647at2759"/>
<dbReference type="Gene3D" id="1.10.510.10">
    <property type="entry name" value="Transferase(Phosphotransferase) domain 1"/>
    <property type="match status" value="1"/>
</dbReference>
<feature type="compositionally biased region" description="Low complexity" evidence="14">
    <location>
        <begin position="307"/>
        <end position="317"/>
    </location>
</feature>
<accession>A0A816DXC8</accession>
<evidence type="ECO:0000256" key="3">
    <source>
        <dbReference type="ARBA" id="ARBA00012425"/>
    </source>
</evidence>
<comment type="caution">
    <text evidence="16">The sequence shown here is derived from an EMBL/GenBank/DDBJ whole genome shotgun (WGS) entry which is preliminary data.</text>
</comment>
<evidence type="ECO:0000256" key="12">
    <source>
        <dbReference type="ARBA" id="ARBA00048367"/>
    </source>
</evidence>
<dbReference type="PROSITE" id="PS00108">
    <property type="entry name" value="PROTEIN_KINASE_ST"/>
    <property type="match status" value="1"/>
</dbReference>
<dbReference type="Proteomes" id="UP000663834">
    <property type="component" value="Unassembled WGS sequence"/>
</dbReference>
<feature type="compositionally biased region" description="Basic and acidic residues" evidence="14">
    <location>
        <begin position="198"/>
        <end position="231"/>
    </location>
</feature>
<dbReference type="SMART" id="SM00220">
    <property type="entry name" value="S_TKc"/>
    <property type="match status" value="1"/>
</dbReference>
<comment type="similarity">
    <text evidence="2">Belongs to the protein kinase superfamily. CMGC Ser/Thr protein kinase family. CDC2/CDKX subfamily.</text>
</comment>
<keyword evidence="7" id="KW-0547">Nucleotide-binding</keyword>
<dbReference type="FunFam" id="1.10.510.10:FF:000124">
    <property type="entry name" value="cyclin-dependent kinase 11B isoform X1"/>
    <property type="match status" value="1"/>
</dbReference>
<dbReference type="GO" id="GO:0005524">
    <property type="term" value="F:ATP binding"/>
    <property type="evidence" value="ECO:0007669"/>
    <property type="project" value="UniProtKB-KW"/>
</dbReference>
<dbReference type="InterPro" id="IPR011009">
    <property type="entry name" value="Kinase-like_dom_sf"/>
</dbReference>
<feature type="compositionally biased region" description="Basic and acidic residues" evidence="14">
    <location>
        <begin position="86"/>
        <end position="97"/>
    </location>
</feature>
<evidence type="ECO:0000256" key="7">
    <source>
        <dbReference type="ARBA" id="ARBA00022741"/>
    </source>
</evidence>
<dbReference type="AlphaFoldDB" id="A0A816DXC8"/>
<evidence type="ECO:0000256" key="13">
    <source>
        <dbReference type="ARBA" id="ARBA00079859"/>
    </source>
</evidence>
<dbReference type="EMBL" id="CAJNOW010015269">
    <property type="protein sequence ID" value="CAF1640313.1"/>
    <property type="molecule type" value="Genomic_DNA"/>
</dbReference>
<reference evidence="16" key="1">
    <citation type="submission" date="2021-02" db="EMBL/GenBank/DDBJ databases">
        <authorList>
            <person name="Nowell W R."/>
        </authorList>
    </citation>
    <scope>NUCLEOTIDE SEQUENCE</scope>
</reference>
<evidence type="ECO:0000313" key="16">
    <source>
        <dbReference type="EMBL" id="CAF1640313.1"/>
    </source>
</evidence>
<dbReference type="FunFam" id="3.30.200.20:FF:000054">
    <property type="entry name" value="Cyclin-dependent kinase 11B"/>
    <property type="match status" value="1"/>
</dbReference>
<dbReference type="Pfam" id="PF00069">
    <property type="entry name" value="Pkinase"/>
    <property type="match status" value="1"/>
</dbReference>
<dbReference type="Gene3D" id="3.30.200.20">
    <property type="entry name" value="Phosphorylase Kinase, domain 1"/>
    <property type="match status" value="1"/>
</dbReference>
<dbReference type="GO" id="GO:0004693">
    <property type="term" value="F:cyclin-dependent protein serine/threonine kinase activity"/>
    <property type="evidence" value="ECO:0007669"/>
    <property type="project" value="UniProtKB-EC"/>
</dbReference>
<evidence type="ECO:0000256" key="2">
    <source>
        <dbReference type="ARBA" id="ARBA00006485"/>
    </source>
</evidence>
<evidence type="ECO:0000256" key="5">
    <source>
        <dbReference type="ARBA" id="ARBA00022553"/>
    </source>
</evidence>
<feature type="compositionally biased region" description="Low complexity" evidence="14">
    <location>
        <begin position="145"/>
        <end position="154"/>
    </location>
</feature>
<feature type="compositionally biased region" description="Basic residues" evidence="14">
    <location>
        <begin position="284"/>
        <end position="306"/>
    </location>
</feature>
<dbReference type="EC" id="2.7.11.22" evidence="3"/>
<feature type="region of interest" description="Disordered" evidence="14">
    <location>
        <begin position="677"/>
        <end position="727"/>
    </location>
</feature>
<keyword evidence="4" id="KW-0723">Serine/threonine-protein kinase</keyword>
<dbReference type="SUPFAM" id="SSF56112">
    <property type="entry name" value="Protein kinase-like (PK-like)"/>
    <property type="match status" value="1"/>
</dbReference>
<dbReference type="PROSITE" id="PS50011">
    <property type="entry name" value="PROTEIN_KINASE_DOM"/>
    <property type="match status" value="1"/>
</dbReference>
<comment type="catalytic activity">
    <reaction evidence="12">
        <text>L-seryl-[protein] + ATP = O-phospho-L-seryl-[protein] + ADP + H(+)</text>
        <dbReference type="Rhea" id="RHEA:17989"/>
        <dbReference type="Rhea" id="RHEA-COMP:9863"/>
        <dbReference type="Rhea" id="RHEA-COMP:11604"/>
        <dbReference type="ChEBI" id="CHEBI:15378"/>
        <dbReference type="ChEBI" id="CHEBI:29999"/>
        <dbReference type="ChEBI" id="CHEBI:30616"/>
        <dbReference type="ChEBI" id="CHEBI:83421"/>
        <dbReference type="ChEBI" id="CHEBI:456216"/>
        <dbReference type="EC" id="2.7.11.22"/>
    </reaction>
</comment>
<keyword evidence="10" id="KW-0131">Cell cycle</keyword>
<sequence>MSSKHHNPNKSSSHPRQSDDDRHRASSTSQISSRTVIYEEPSSTSNKTLKSSVRQVFPPVSFYDTSTSNKSSHSKPTTIGTGKQSKSFDSDLYHSEIVDNDEDDAYEKEDGEMDYLPNNNQQQQHPKRSHKHNSSEERSKRPHHSSSGSSISGENSDDEDSSKYKKTEHQRRKRRNSSKEQRSPSEEGEEAESISDASDDHHSKEEHQSATTPDEDKDKKEQRVNSSTDDHSPDDEEGNEEPAPPAPHRSRFDDYDDDDDDDNDNNNNQDEDQEGEHDDESDRRHHHRRHHRHHRHHHQKRSRRHSSSTPASSSSKSAMTPPISNNNNNNQFEKELIEEKPKLPNYYPAIQGCRSVYEYEHLNRIEEGAYGVVFRAKDKKSGDIVALKRLKMEKEKEGFPITSLREICCILKSQHENVCTVREIVVGDDINRIYIVMDYVEHDLKSLMTHTMKKPFTIGEVKTLMYQLLAGVNHFHDNWIIHRDLKTSNLLLSNKGILKIGDFGLAREYGSPLKPYTPIVVTLWYRAPELLLGDKQYSTPIDMWSVGAIFGELLLMKPLFPGKSELDQLNRIFKDLGTPNEKIWPEYNSLPFAKKMTFSRYPFNRLRQRFDDSLSVKGFDLLNKFLTYDPSKRISALNALEHEYFEEIPRRIDPSMFPTWPSRNEEKDKVIRGGIQRASGSSTATVQEEPRPPSAGKMYEKLLGGGDDDSYPIEQLLPPASGFQLRG</sequence>
<feature type="compositionally biased region" description="Acidic residues" evidence="14">
    <location>
        <begin position="254"/>
        <end position="279"/>
    </location>
</feature>
<evidence type="ECO:0000256" key="9">
    <source>
        <dbReference type="ARBA" id="ARBA00022840"/>
    </source>
</evidence>
<evidence type="ECO:0000256" key="11">
    <source>
        <dbReference type="ARBA" id="ARBA00047811"/>
    </source>
</evidence>
<feature type="compositionally biased region" description="Polar residues" evidence="14">
    <location>
        <begin position="63"/>
        <end position="85"/>
    </location>
</feature>
<evidence type="ECO:0000256" key="10">
    <source>
        <dbReference type="ARBA" id="ARBA00023306"/>
    </source>
</evidence>
<dbReference type="InterPro" id="IPR008271">
    <property type="entry name" value="Ser/Thr_kinase_AS"/>
</dbReference>
<feature type="compositionally biased region" description="Acidic residues" evidence="14">
    <location>
        <begin position="98"/>
        <end position="113"/>
    </location>
</feature>
<feature type="region of interest" description="Disordered" evidence="14">
    <location>
        <begin position="1"/>
        <end position="329"/>
    </location>
</feature>
<feature type="compositionally biased region" description="Polar residues" evidence="14">
    <location>
        <begin position="26"/>
        <end position="54"/>
    </location>
</feature>
<evidence type="ECO:0000313" key="17">
    <source>
        <dbReference type="Proteomes" id="UP000663834"/>
    </source>
</evidence>
<protein>
    <recommendedName>
        <fullName evidence="3">cyclin-dependent kinase</fullName>
        <ecNumber evidence="3">2.7.11.22</ecNumber>
    </recommendedName>
    <alternativeName>
        <fullName evidence="13">Galactosyltransferase-associated protein kinase p58/GTA</fullName>
    </alternativeName>
</protein>
<dbReference type="PANTHER" id="PTHR24056:SF107">
    <property type="entry name" value="CYCLIN-DEPENDENT KINASE 11A-RELATED"/>
    <property type="match status" value="1"/>
</dbReference>
<feature type="domain" description="Protein kinase" evidence="15">
    <location>
        <begin position="359"/>
        <end position="645"/>
    </location>
</feature>
<dbReference type="InterPro" id="IPR050108">
    <property type="entry name" value="CDK"/>
</dbReference>
<evidence type="ECO:0000256" key="14">
    <source>
        <dbReference type="SAM" id="MobiDB-lite"/>
    </source>
</evidence>
<dbReference type="PANTHER" id="PTHR24056">
    <property type="entry name" value="CELL DIVISION PROTEIN KINASE"/>
    <property type="match status" value="1"/>
</dbReference>
<dbReference type="CDD" id="cd07843">
    <property type="entry name" value="STKc_CDC2L1"/>
    <property type="match status" value="1"/>
</dbReference>
<dbReference type="InterPro" id="IPR000719">
    <property type="entry name" value="Prot_kinase_dom"/>
</dbReference>
<evidence type="ECO:0000256" key="4">
    <source>
        <dbReference type="ARBA" id="ARBA00022527"/>
    </source>
</evidence>
<evidence type="ECO:0000259" key="15">
    <source>
        <dbReference type="PROSITE" id="PS50011"/>
    </source>
</evidence>
<name>A0A816DXC8_9BILA</name>
<comment type="catalytic activity">
    <reaction evidence="11">
        <text>L-threonyl-[protein] + ATP = O-phospho-L-threonyl-[protein] + ADP + H(+)</text>
        <dbReference type="Rhea" id="RHEA:46608"/>
        <dbReference type="Rhea" id="RHEA-COMP:11060"/>
        <dbReference type="Rhea" id="RHEA-COMP:11605"/>
        <dbReference type="ChEBI" id="CHEBI:15378"/>
        <dbReference type="ChEBI" id="CHEBI:30013"/>
        <dbReference type="ChEBI" id="CHEBI:30616"/>
        <dbReference type="ChEBI" id="CHEBI:61977"/>
        <dbReference type="ChEBI" id="CHEBI:456216"/>
        <dbReference type="EC" id="2.7.11.22"/>
    </reaction>
</comment>
<dbReference type="GO" id="GO:0007346">
    <property type="term" value="P:regulation of mitotic cell cycle"/>
    <property type="evidence" value="ECO:0007669"/>
    <property type="project" value="TreeGrafter"/>
</dbReference>
<evidence type="ECO:0000256" key="8">
    <source>
        <dbReference type="ARBA" id="ARBA00022777"/>
    </source>
</evidence>
<keyword evidence="5" id="KW-0597">Phosphoprotein</keyword>
<dbReference type="InterPro" id="IPR045267">
    <property type="entry name" value="CDK11/PITSLRE_STKc"/>
</dbReference>
<dbReference type="GO" id="GO:0005634">
    <property type="term" value="C:nucleus"/>
    <property type="evidence" value="ECO:0007669"/>
    <property type="project" value="TreeGrafter"/>
</dbReference>
<proteinExistence type="inferred from homology"/>
<keyword evidence="9" id="KW-0067">ATP-binding</keyword>
<keyword evidence="6" id="KW-0808">Transferase</keyword>
<evidence type="ECO:0000256" key="6">
    <source>
        <dbReference type="ARBA" id="ARBA00022679"/>
    </source>
</evidence>
<evidence type="ECO:0000256" key="1">
    <source>
        <dbReference type="ARBA" id="ARBA00001946"/>
    </source>
</evidence>
<keyword evidence="8" id="KW-0418">Kinase</keyword>